<evidence type="ECO:0000313" key="1">
    <source>
        <dbReference type="EMBL" id="KAJ9487151.1"/>
    </source>
</evidence>
<organism evidence="1 2">
    <name type="scientific">Penicillium thymicola</name>
    <dbReference type="NCBI Taxonomy" id="293382"/>
    <lineage>
        <taxon>Eukaryota</taxon>
        <taxon>Fungi</taxon>
        <taxon>Dikarya</taxon>
        <taxon>Ascomycota</taxon>
        <taxon>Pezizomycotina</taxon>
        <taxon>Eurotiomycetes</taxon>
        <taxon>Eurotiomycetidae</taxon>
        <taxon>Eurotiales</taxon>
        <taxon>Aspergillaceae</taxon>
        <taxon>Penicillium</taxon>
    </lineage>
</organism>
<dbReference type="Proteomes" id="UP001227192">
    <property type="component" value="Unassembled WGS sequence"/>
</dbReference>
<comment type="caution">
    <text evidence="1">The sequence shown here is derived from an EMBL/GenBank/DDBJ whole genome shotgun (WGS) entry which is preliminary data.</text>
</comment>
<protein>
    <submittedName>
        <fullName evidence="1">Uncharacterized protein</fullName>
    </submittedName>
</protein>
<reference evidence="1" key="2">
    <citation type="journal article" date="2016" name="Fungal Biol.">
        <title>Ochratoxin A production by Penicillium thymicola.</title>
        <authorList>
            <person name="Nguyen H.D.T."/>
            <person name="McMullin D.R."/>
            <person name="Ponomareva E."/>
            <person name="Riley R."/>
            <person name="Pomraning K.R."/>
            <person name="Baker S.E."/>
            <person name="Seifert K.A."/>
        </authorList>
    </citation>
    <scope>NUCLEOTIDE SEQUENCE</scope>
    <source>
        <strain evidence="1">DAOM 180753</strain>
    </source>
</reference>
<reference evidence="1" key="1">
    <citation type="submission" date="2015-06" db="EMBL/GenBank/DDBJ databases">
        <authorList>
            <person name="Nguyen H."/>
        </authorList>
    </citation>
    <scope>NUCLEOTIDE SEQUENCE</scope>
    <source>
        <strain evidence="1">DAOM 180753</strain>
    </source>
</reference>
<dbReference type="AlphaFoldDB" id="A0AAI9X7R0"/>
<name>A0AAI9X7R0_PENTH</name>
<accession>A0AAI9X7R0</accession>
<gene>
    <name evidence="1" type="ORF">VN97_g6174</name>
</gene>
<sequence length="66" mass="7111">MFAGELVERLGGDTAIPEIPGEYGISVISSELPGGFIAGTTSLVLTRHLLFRLFGNLFVLLTPCFR</sequence>
<dbReference type="EMBL" id="LACB01000173">
    <property type="protein sequence ID" value="KAJ9487151.1"/>
    <property type="molecule type" value="Genomic_DNA"/>
</dbReference>
<keyword evidence="2" id="KW-1185">Reference proteome</keyword>
<evidence type="ECO:0000313" key="2">
    <source>
        <dbReference type="Proteomes" id="UP001227192"/>
    </source>
</evidence>
<proteinExistence type="predicted"/>